<protein>
    <submittedName>
        <fullName evidence="2">Uncharacterized protein</fullName>
    </submittedName>
</protein>
<dbReference type="Proteomes" id="UP000502641">
    <property type="component" value="Chromosome"/>
</dbReference>
<keyword evidence="1" id="KW-0812">Transmembrane</keyword>
<evidence type="ECO:0000313" key="3">
    <source>
        <dbReference type="Proteomes" id="UP000502641"/>
    </source>
</evidence>
<name>A0A6M4PSI0_9ACTN</name>
<keyword evidence="1" id="KW-1133">Transmembrane helix</keyword>
<dbReference type="KEGG" id="sarg:HKX69_21810"/>
<feature type="transmembrane region" description="Helical" evidence="1">
    <location>
        <begin position="59"/>
        <end position="78"/>
    </location>
</feature>
<evidence type="ECO:0000256" key="1">
    <source>
        <dbReference type="SAM" id="Phobius"/>
    </source>
</evidence>
<sequence>MDSDVSAGRVSTTVAGRLALAIGSADPAGLLLLLFPAMAVPAVAAFAGSPALARAGGRVAVFSGAVAWYAATTALAHWPTALPGRAAGRGVTAAG</sequence>
<dbReference type="AlphaFoldDB" id="A0A6M4PSI0"/>
<evidence type="ECO:0000313" key="2">
    <source>
        <dbReference type="EMBL" id="QJS11790.1"/>
    </source>
</evidence>
<organism evidence="2 3">
    <name type="scientific">Streptomyces argyrophylli</name>
    <dbReference type="NCBI Taxonomy" id="2726118"/>
    <lineage>
        <taxon>Bacteria</taxon>
        <taxon>Bacillati</taxon>
        <taxon>Actinomycetota</taxon>
        <taxon>Actinomycetes</taxon>
        <taxon>Kitasatosporales</taxon>
        <taxon>Streptomycetaceae</taxon>
        <taxon>Streptomyces</taxon>
    </lineage>
</organism>
<reference evidence="2 3" key="1">
    <citation type="submission" date="2020-05" db="EMBL/GenBank/DDBJ databases">
        <authorList>
            <person name="Li K."/>
        </authorList>
    </citation>
    <scope>NUCLEOTIDE SEQUENCE [LARGE SCALE GENOMIC DNA]</scope>
    <source>
        <strain evidence="3">jing01</strain>
    </source>
</reference>
<keyword evidence="1" id="KW-0472">Membrane</keyword>
<feature type="transmembrane region" description="Helical" evidence="1">
    <location>
        <begin position="28"/>
        <end position="47"/>
    </location>
</feature>
<accession>A0A6M4PSI0</accession>
<dbReference type="EMBL" id="CP053189">
    <property type="protein sequence ID" value="QJS11790.1"/>
    <property type="molecule type" value="Genomic_DNA"/>
</dbReference>
<dbReference type="RefSeq" id="WP_171155964.1">
    <property type="nucleotide sequence ID" value="NZ_CP053189.1"/>
</dbReference>
<gene>
    <name evidence="2" type="ORF">HKX69_21810</name>
</gene>
<keyword evidence="3" id="KW-1185">Reference proteome</keyword>
<proteinExistence type="predicted"/>